<comment type="caution">
    <text evidence="12">The sequence shown here is derived from an EMBL/GenBank/DDBJ whole genome shotgun (WGS) entry which is preliminary data.</text>
</comment>
<evidence type="ECO:0000256" key="5">
    <source>
        <dbReference type="ARBA" id="ARBA00023157"/>
    </source>
</evidence>
<evidence type="ECO:0000259" key="10">
    <source>
        <dbReference type="SMART" id="SM00645"/>
    </source>
</evidence>
<keyword evidence="13" id="KW-1185">Reference proteome</keyword>
<dbReference type="PROSITE" id="PS00640">
    <property type="entry name" value="THIOL_PROTEASE_ASN"/>
    <property type="match status" value="1"/>
</dbReference>
<dbReference type="Gene3D" id="3.90.70.10">
    <property type="entry name" value="Cysteine proteinases"/>
    <property type="match status" value="1"/>
</dbReference>
<dbReference type="InterPro" id="IPR038765">
    <property type="entry name" value="Papain-like_cys_pep_sf"/>
</dbReference>
<dbReference type="Gene3D" id="2.10.25.160">
    <property type="entry name" value="Granulin"/>
    <property type="match status" value="1"/>
</dbReference>
<dbReference type="PRINTS" id="PR00705">
    <property type="entry name" value="PAPAIN"/>
</dbReference>
<sequence>MASISFLRLSLLVLFFLASCLPSINARPIVDYTPEDLQSESRLRALFDRWNEKHGKHYPPVAHKEKERRFDIFRRNLQYIHHHNKKESSYRLGLTRFADLTNEEFRASKFFGLRRNLSTPSKLHRQRKNHVKAAASCRPNRFASAFDWKELGVVSPIKDQGSCGSCWAFATISAVESANAIATGDLISLSEQELVSCDTSNYGCDGGEMDLAMSWIIQNGGVDTESGYPYTSGSGLSGFCNYGKLDEKAVSIESFADVDSFDEDALLCAASEQPVIVAINGGTYDFQLYSGGVFNASCPGEEDDLDHAVVIEGWGSSNGDNYWIVRNSWGKDWGSEGYVYMARGTGDVKGTCGINSYPSYPIKTSSTPMPDVADGPAPAPQPGGEPPPSFPSPPPPSRSPPPPPPHSPPPPPPAPEPAVQCDVFFSCPAHQTCCCTFEFFNVCLIWGCCDYQSAVCCSDNQSCCPSDYPICDTRSGYCLQNYGPGAVAYGIPMKKRTAARIRSPLRPPQVESVAAQ</sequence>
<keyword evidence="8" id="KW-0732">Signal</keyword>
<name>A0A8T2U6E9_CERRI</name>
<dbReference type="Pfam" id="PF00396">
    <property type="entry name" value="Granulin"/>
    <property type="match status" value="1"/>
</dbReference>
<dbReference type="OMA" id="PNICEDG"/>
<evidence type="ECO:0000313" key="13">
    <source>
        <dbReference type="Proteomes" id="UP000825935"/>
    </source>
</evidence>
<evidence type="ECO:0008006" key="14">
    <source>
        <dbReference type="Google" id="ProtNLM"/>
    </source>
</evidence>
<evidence type="ECO:0000256" key="2">
    <source>
        <dbReference type="ARBA" id="ARBA00022670"/>
    </source>
</evidence>
<dbReference type="InterPro" id="IPR039417">
    <property type="entry name" value="Peptidase_C1A_papain-like"/>
</dbReference>
<dbReference type="Proteomes" id="UP000825935">
    <property type="component" value="Chromosome 9"/>
</dbReference>
<evidence type="ECO:0000256" key="6">
    <source>
        <dbReference type="ARBA" id="ARBA00023180"/>
    </source>
</evidence>
<organism evidence="12 13">
    <name type="scientific">Ceratopteris richardii</name>
    <name type="common">Triangle waterfern</name>
    <dbReference type="NCBI Taxonomy" id="49495"/>
    <lineage>
        <taxon>Eukaryota</taxon>
        <taxon>Viridiplantae</taxon>
        <taxon>Streptophyta</taxon>
        <taxon>Embryophyta</taxon>
        <taxon>Tracheophyta</taxon>
        <taxon>Polypodiopsida</taxon>
        <taxon>Polypodiidae</taxon>
        <taxon>Polypodiales</taxon>
        <taxon>Pteridineae</taxon>
        <taxon>Pteridaceae</taxon>
        <taxon>Parkerioideae</taxon>
        <taxon>Ceratopteris</taxon>
    </lineage>
</organism>
<dbReference type="GO" id="GO:0006508">
    <property type="term" value="P:proteolysis"/>
    <property type="evidence" value="ECO:0007669"/>
    <property type="project" value="UniProtKB-KW"/>
</dbReference>
<keyword evidence="3" id="KW-0378">Hydrolase</keyword>
<evidence type="ECO:0000256" key="3">
    <source>
        <dbReference type="ARBA" id="ARBA00022801"/>
    </source>
</evidence>
<evidence type="ECO:0000256" key="4">
    <source>
        <dbReference type="ARBA" id="ARBA00022807"/>
    </source>
</evidence>
<feature type="region of interest" description="Disordered" evidence="7">
    <location>
        <begin position="365"/>
        <end position="414"/>
    </location>
</feature>
<dbReference type="PANTHER" id="PTHR12411">
    <property type="entry name" value="CYSTEINE PROTEASE FAMILY C1-RELATED"/>
    <property type="match status" value="1"/>
</dbReference>
<protein>
    <recommendedName>
        <fullName evidence="14">Low-temperature-induced cysteine proteinase-like</fullName>
    </recommendedName>
</protein>
<keyword evidence="2" id="KW-0645">Protease</keyword>
<dbReference type="PROSITE" id="PS00139">
    <property type="entry name" value="THIOL_PROTEASE_CYS"/>
    <property type="match status" value="1"/>
</dbReference>
<feature type="chain" id="PRO_5035823953" description="Low-temperature-induced cysteine proteinase-like" evidence="8">
    <location>
        <begin position="27"/>
        <end position="516"/>
    </location>
</feature>
<keyword evidence="6" id="KW-0325">Glycoprotein</keyword>
<keyword evidence="4" id="KW-0788">Thiol protease</keyword>
<dbReference type="InterPro" id="IPR025661">
    <property type="entry name" value="Pept_asp_AS"/>
</dbReference>
<feature type="signal peptide" evidence="8">
    <location>
        <begin position="1"/>
        <end position="26"/>
    </location>
</feature>
<comment type="similarity">
    <text evidence="1">Belongs to the peptidase C1 family.</text>
</comment>
<reference evidence="12" key="1">
    <citation type="submission" date="2021-08" db="EMBL/GenBank/DDBJ databases">
        <title>WGS assembly of Ceratopteris richardii.</title>
        <authorList>
            <person name="Marchant D.B."/>
            <person name="Chen G."/>
            <person name="Jenkins J."/>
            <person name="Shu S."/>
            <person name="Leebens-Mack J."/>
            <person name="Grimwood J."/>
            <person name="Schmutz J."/>
            <person name="Soltis P."/>
            <person name="Soltis D."/>
            <person name="Chen Z.-H."/>
        </authorList>
    </citation>
    <scope>NUCLEOTIDE SEQUENCE</scope>
    <source>
        <strain evidence="12">Whitten #5841</strain>
        <tissue evidence="12">Leaf</tissue>
    </source>
</reference>
<gene>
    <name evidence="12" type="ORF">KP509_09G084700</name>
</gene>
<dbReference type="FunFam" id="3.90.70.10:FF:000332">
    <property type="entry name" value="Cathepsin L1"/>
    <property type="match status" value="1"/>
</dbReference>
<dbReference type="Pfam" id="PF08246">
    <property type="entry name" value="Inhibitor_I29"/>
    <property type="match status" value="1"/>
</dbReference>
<dbReference type="SMART" id="SM00277">
    <property type="entry name" value="GRAN"/>
    <property type="match status" value="1"/>
</dbReference>
<feature type="domain" description="Peptidase C1A papain C-terminal" evidence="10">
    <location>
        <begin position="142"/>
        <end position="362"/>
    </location>
</feature>
<dbReference type="SUPFAM" id="SSF54001">
    <property type="entry name" value="Cysteine proteinases"/>
    <property type="match status" value="1"/>
</dbReference>
<dbReference type="SMART" id="SM00848">
    <property type="entry name" value="Inhibitor_I29"/>
    <property type="match status" value="1"/>
</dbReference>
<dbReference type="OrthoDB" id="10253408at2759"/>
<dbReference type="SMART" id="SM00645">
    <property type="entry name" value="Pept_C1"/>
    <property type="match status" value="1"/>
</dbReference>
<proteinExistence type="inferred from homology"/>
<evidence type="ECO:0000313" key="12">
    <source>
        <dbReference type="EMBL" id="KAH7430120.1"/>
    </source>
</evidence>
<feature type="domain" description="Cathepsin propeptide inhibitor" evidence="11">
    <location>
        <begin position="47"/>
        <end position="105"/>
    </location>
</feature>
<keyword evidence="5" id="KW-1015">Disulfide bond</keyword>
<dbReference type="GO" id="GO:0008234">
    <property type="term" value="F:cysteine-type peptidase activity"/>
    <property type="evidence" value="ECO:0007669"/>
    <property type="project" value="UniProtKB-KW"/>
</dbReference>
<evidence type="ECO:0000256" key="8">
    <source>
        <dbReference type="SAM" id="SignalP"/>
    </source>
</evidence>
<dbReference type="Pfam" id="PF00112">
    <property type="entry name" value="Peptidase_C1"/>
    <property type="match status" value="1"/>
</dbReference>
<evidence type="ECO:0000256" key="7">
    <source>
        <dbReference type="SAM" id="MobiDB-lite"/>
    </source>
</evidence>
<accession>A0A8T2U6E9</accession>
<dbReference type="InterPro" id="IPR037277">
    <property type="entry name" value="Granulin_sf"/>
</dbReference>
<feature type="domain" description="Granulins" evidence="9">
    <location>
        <begin position="421"/>
        <end position="478"/>
    </location>
</feature>
<dbReference type="CDD" id="cd02248">
    <property type="entry name" value="Peptidase_C1A"/>
    <property type="match status" value="1"/>
</dbReference>
<dbReference type="InterPro" id="IPR000118">
    <property type="entry name" value="Granulin"/>
</dbReference>
<dbReference type="AlphaFoldDB" id="A0A8T2U6E9"/>
<dbReference type="InterPro" id="IPR000169">
    <property type="entry name" value="Pept_cys_AS"/>
</dbReference>
<dbReference type="InterPro" id="IPR000668">
    <property type="entry name" value="Peptidase_C1A_C"/>
</dbReference>
<evidence type="ECO:0000256" key="1">
    <source>
        <dbReference type="ARBA" id="ARBA00008455"/>
    </source>
</evidence>
<dbReference type="InterPro" id="IPR013128">
    <property type="entry name" value="Peptidase_C1A"/>
</dbReference>
<evidence type="ECO:0000259" key="9">
    <source>
        <dbReference type="SMART" id="SM00277"/>
    </source>
</evidence>
<dbReference type="SUPFAM" id="SSF57277">
    <property type="entry name" value="Granulin repeat"/>
    <property type="match status" value="1"/>
</dbReference>
<feature type="compositionally biased region" description="Pro residues" evidence="7">
    <location>
        <begin position="377"/>
        <end position="414"/>
    </location>
</feature>
<dbReference type="EMBL" id="CM035414">
    <property type="protein sequence ID" value="KAH7430120.1"/>
    <property type="molecule type" value="Genomic_DNA"/>
</dbReference>
<evidence type="ECO:0000259" key="11">
    <source>
        <dbReference type="SMART" id="SM00848"/>
    </source>
</evidence>
<dbReference type="FunFam" id="2.10.25.160:FF:000002">
    <property type="entry name" value="Cysteine protease 1"/>
    <property type="match status" value="1"/>
</dbReference>
<dbReference type="InterPro" id="IPR013201">
    <property type="entry name" value="Prot_inhib_I29"/>
</dbReference>